<dbReference type="RefSeq" id="WP_083389562.1">
    <property type="nucleotide sequence ID" value="NZ_FNSQ01000005.1"/>
</dbReference>
<dbReference type="InterPro" id="IPR051532">
    <property type="entry name" value="Ester_Hydrolysis_Enzymes"/>
</dbReference>
<dbReference type="Pfam" id="PF13472">
    <property type="entry name" value="Lipase_GDSL_2"/>
    <property type="match status" value="1"/>
</dbReference>
<feature type="compositionally biased region" description="Low complexity" evidence="1">
    <location>
        <begin position="295"/>
        <end position="308"/>
    </location>
</feature>
<accession>A0A1H4ITK6</accession>
<dbReference type="Gene3D" id="3.40.50.1110">
    <property type="entry name" value="SGNH hydrolase"/>
    <property type="match status" value="1"/>
</dbReference>
<organism evidence="3 4">
    <name type="scientific">Microbacterium hydrocarbonoxydans</name>
    <dbReference type="NCBI Taxonomy" id="273678"/>
    <lineage>
        <taxon>Bacteria</taxon>
        <taxon>Bacillati</taxon>
        <taxon>Actinomycetota</taxon>
        <taxon>Actinomycetes</taxon>
        <taxon>Micrococcales</taxon>
        <taxon>Microbacteriaceae</taxon>
        <taxon>Microbacterium</taxon>
    </lineage>
</organism>
<dbReference type="SUPFAM" id="SSF52266">
    <property type="entry name" value="SGNH hydrolase"/>
    <property type="match status" value="1"/>
</dbReference>
<evidence type="ECO:0000256" key="1">
    <source>
        <dbReference type="SAM" id="MobiDB-lite"/>
    </source>
</evidence>
<feature type="region of interest" description="Disordered" evidence="1">
    <location>
        <begin position="211"/>
        <end position="308"/>
    </location>
</feature>
<protein>
    <submittedName>
        <fullName evidence="3">Lysophospholipase L1</fullName>
    </submittedName>
</protein>
<evidence type="ECO:0000313" key="4">
    <source>
        <dbReference type="Proteomes" id="UP000183750"/>
    </source>
</evidence>
<dbReference type="AlphaFoldDB" id="A0A1H4ITK6"/>
<feature type="compositionally biased region" description="Basic residues" evidence="1">
    <location>
        <begin position="276"/>
        <end position="285"/>
    </location>
</feature>
<dbReference type="Proteomes" id="UP000183750">
    <property type="component" value="Unassembled WGS sequence"/>
</dbReference>
<reference evidence="4" key="1">
    <citation type="submission" date="2016-10" db="EMBL/GenBank/DDBJ databases">
        <authorList>
            <person name="Varghese N."/>
            <person name="Submissions S."/>
        </authorList>
    </citation>
    <scope>NUCLEOTIDE SEQUENCE [LARGE SCALE GENOMIC DNA]</scope>
    <source>
        <strain evidence="4">DSM 16089</strain>
    </source>
</reference>
<gene>
    <name evidence="3" type="ORF">SAMN04489807_0185</name>
</gene>
<name>A0A1H4ITK6_9MICO</name>
<proteinExistence type="predicted"/>
<dbReference type="GO" id="GO:0004622">
    <property type="term" value="F:phosphatidylcholine lysophospholipase activity"/>
    <property type="evidence" value="ECO:0007669"/>
    <property type="project" value="TreeGrafter"/>
</dbReference>
<dbReference type="PANTHER" id="PTHR30383:SF5">
    <property type="entry name" value="SGNH HYDROLASE-TYPE ESTERASE DOMAIN-CONTAINING PROTEIN"/>
    <property type="match status" value="1"/>
</dbReference>
<dbReference type="PANTHER" id="PTHR30383">
    <property type="entry name" value="THIOESTERASE 1/PROTEASE 1/LYSOPHOSPHOLIPASE L1"/>
    <property type="match status" value="1"/>
</dbReference>
<sequence>MSAASPVATEAAAGAATRLVGVSNAASPASAAPASAAADLRRLAALLTGAEPLNWVITGDSITHGLVHTQGERSYPEHLHELIRGELGRTRDVVVNTAISGHRLTDILDDWERRIDSWRPDVVTLMIGTNDVATGPGSDTVEPGAFAASLREFVARVRATGAIPVLQTPPSIDIPNAPGRERIAEFVDAVREVAAAEGVVLVDQHARFTEWGHGGVPWGADGRPLPPERRRPRRARARTRECTGHLPASRRRPDAAPARGARRHGAPRRLTLLRSSSRRRRRRRASLPPPPPSRPSAATTPETAAGSA</sequence>
<feature type="domain" description="SGNH hydrolase-type esterase" evidence="2">
    <location>
        <begin position="59"/>
        <end position="209"/>
    </location>
</feature>
<dbReference type="EMBL" id="FNSQ01000005">
    <property type="protein sequence ID" value="SEB36552.1"/>
    <property type="molecule type" value="Genomic_DNA"/>
</dbReference>
<keyword evidence="4" id="KW-1185">Reference proteome</keyword>
<dbReference type="InterPro" id="IPR036514">
    <property type="entry name" value="SGNH_hydro_sf"/>
</dbReference>
<evidence type="ECO:0000259" key="2">
    <source>
        <dbReference type="Pfam" id="PF13472"/>
    </source>
</evidence>
<evidence type="ECO:0000313" key="3">
    <source>
        <dbReference type="EMBL" id="SEB36552.1"/>
    </source>
</evidence>
<dbReference type="InterPro" id="IPR013830">
    <property type="entry name" value="SGNH_hydro"/>
</dbReference>